<accession>A0A366XAB6</accession>
<dbReference type="EMBL" id="QOCE01000005">
    <property type="protein sequence ID" value="RBW61470.1"/>
    <property type="molecule type" value="Genomic_DNA"/>
</dbReference>
<dbReference type="Proteomes" id="UP000252706">
    <property type="component" value="Unassembled WGS sequence"/>
</dbReference>
<gene>
    <name evidence="1" type="ORF">DS909_01785</name>
</gene>
<organism evidence="1 2">
    <name type="scientific">Phaeobacter gallaeciensis</name>
    <dbReference type="NCBI Taxonomy" id="60890"/>
    <lineage>
        <taxon>Bacteria</taxon>
        <taxon>Pseudomonadati</taxon>
        <taxon>Pseudomonadota</taxon>
        <taxon>Alphaproteobacteria</taxon>
        <taxon>Rhodobacterales</taxon>
        <taxon>Roseobacteraceae</taxon>
        <taxon>Phaeobacter</taxon>
    </lineage>
</organism>
<sequence>MRLCFTPPHRNDKLRPTLLTQQDFPCACFQP</sequence>
<proteinExistence type="predicted"/>
<evidence type="ECO:0000313" key="2">
    <source>
        <dbReference type="Proteomes" id="UP000252706"/>
    </source>
</evidence>
<reference evidence="1 2" key="1">
    <citation type="submission" date="2018-07" db="EMBL/GenBank/DDBJ databases">
        <title>Modular assembly of carbohydrate-degrading microbial communities in the ocean.</title>
        <authorList>
            <person name="Enke T.N."/>
            <person name="Datta M.S."/>
            <person name="Schwartzman J.A."/>
            <person name="Cermak N."/>
            <person name="Schmitz D.A."/>
            <person name="Barrere J."/>
            <person name="Cordero O.X."/>
        </authorList>
    </citation>
    <scope>NUCLEOTIDE SEQUENCE [LARGE SCALE GENOMIC DNA]</scope>
    <source>
        <strain evidence="1 2">C3M10</strain>
    </source>
</reference>
<protein>
    <submittedName>
        <fullName evidence="1">Uncharacterized protein</fullName>
    </submittedName>
</protein>
<evidence type="ECO:0000313" key="1">
    <source>
        <dbReference type="EMBL" id="RBW61470.1"/>
    </source>
</evidence>
<comment type="caution">
    <text evidence="1">The sequence shown here is derived from an EMBL/GenBank/DDBJ whole genome shotgun (WGS) entry which is preliminary data.</text>
</comment>
<dbReference type="AlphaFoldDB" id="A0A366XAB6"/>
<name>A0A366XAB6_9RHOB</name>